<dbReference type="PANTHER" id="PTHR45228:SF5">
    <property type="entry name" value="CYCLIC DI-GMP PHOSPHODIESTERASE VC_1348-RELATED"/>
    <property type="match status" value="1"/>
</dbReference>
<dbReference type="InterPro" id="IPR003607">
    <property type="entry name" value="HD/PDEase_dom"/>
</dbReference>
<dbReference type="Gene3D" id="1.10.3210.10">
    <property type="entry name" value="Hypothetical protein af1432"/>
    <property type="match status" value="2"/>
</dbReference>
<dbReference type="InterPro" id="IPR037522">
    <property type="entry name" value="HD_GYP_dom"/>
</dbReference>
<feature type="domain" description="HD-GYP" evidence="1">
    <location>
        <begin position="288"/>
        <end position="483"/>
    </location>
</feature>
<comment type="caution">
    <text evidence="2">The sequence shown here is derived from an EMBL/GenBank/DDBJ whole genome shotgun (WGS) entry which is preliminary data.</text>
</comment>
<protein>
    <submittedName>
        <fullName evidence="2">HD domain-containing protein</fullName>
    </submittedName>
</protein>
<dbReference type="SMART" id="SM00471">
    <property type="entry name" value="HDc"/>
    <property type="match status" value="1"/>
</dbReference>
<sequence>MDWRRADDIGSGYCLKDFPIGWAARKGSAVAEREVVYLSEVVGALSFALDITEGQPVGHSLRCCWIGMHLGMRLGLSQAELSDLYYTLLLKDIGCSSNAARICQLYLADDLSFKSNYKVVDTKLPEILRFLIANTGRKSGFVERLQTLVHIARNGGEISKELIETRCQRGAVIARSMRFSEAVAQGILDLDEHWDGSGQPVKLEGEEISLFARIALLAQVVDVFFMRGGAEAALAEVTERSGRWFDPQLVILLAGMKDDAGFWQAMLSNDLHERVMELEPRALTRAVDEDYLDDIAAGFAQVVDAKSPFTAGHSDRVALFTDLIAEEMGYAPERRRWLKRAALLHDIGKLGVSNSVLDKNGKPDDDEWAEIKRHPELGRVILSKIAAFHDMARIAGDHHEKLNGRGYPHGIKADAIDLDTRIVTVADIFDALTADRPYRKAMPVSAAFEIMEKEVGTGLDTDVFAALRRGFVRLEDVAEGERAA</sequence>
<evidence type="ECO:0000313" key="3">
    <source>
        <dbReference type="Proteomes" id="UP000438106"/>
    </source>
</evidence>
<dbReference type="SUPFAM" id="SSF109604">
    <property type="entry name" value="HD-domain/PDEase-like"/>
    <property type="match status" value="2"/>
</dbReference>
<dbReference type="PROSITE" id="PS51832">
    <property type="entry name" value="HD_GYP"/>
    <property type="match status" value="1"/>
</dbReference>
<name>A0A7X3FUF1_9HYPH</name>
<dbReference type="EMBL" id="WQRF01000012">
    <property type="protein sequence ID" value="MVT00962.1"/>
    <property type="molecule type" value="Genomic_DNA"/>
</dbReference>
<dbReference type="AlphaFoldDB" id="A0A7X3FUF1"/>
<dbReference type="Proteomes" id="UP000438106">
    <property type="component" value="Unassembled WGS sequence"/>
</dbReference>
<dbReference type="CDD" id="cd00077">
    <property type="entry name" value="HDc"/>
    <property type="match status" value="1"/>
</dbReference>
<dbReference type="NCBIfam" id="TIGR00277">
    <property type="entry name" value="HDIG"/>
    <property type="match status" value="1"/>
</dbReference>
<keyword evidence="3" id="KW-1185">Reference proteome</keyword>
<reference evidence="2 3" key="1">
    <citation type="submission" date="2019-12" db="EMBL/GenBank/DDBJ databases">
        <title>Devosia maris sp. nov., isolated from the deep seawater.</title>
        <authorList>
            <person name="Liu Y."/>
        </authorList>
    </citation>
    <scope>NUCLEOTIDE SEQUENCE [LARGE SCALE GENOMIC DNA]</scope>
    <source>
        <strain evidence="2 3">L53-10-65</strain>
    </source>
</reference>
<evidence type="ECO:0000259" key="1">
    <source>
        <dbReference type="PROSITE" id="PS51832"/>
    </source>
</evidence>
<proteinExistence type="predicted"/>
<dbReference type="InterPro" id="IPR006675">
    <property type="entry name" value="HDIG_dom"/>
</dbReference>
<dbReference type="Pfam" id="PF13487">
    <property type="entry name" value="HD_5"/>
    <property type="match status" value="2"/>
</dbReference>
<organism evidence="2 3">
    <name type="scientific">Devosia marina</name>
    <dbReference type="NCBI Taxonomy" id="2683198"/>
    <lineage>
        <taxon>Bacteria</taxon>
        <taxon>Pseudomonadati</taxon>
        <taxon>Pseudomonadota</taxon>
        <taxon>Alphaproteobacteria</taxon>
        <taxon>Hyphomicrobiales</taxon>
        <taxon>Devosiaceae</taxon>
        <taxon>Devosia</taxon>
    </lineage>
</organism>
<gene>
    <name evidence="2" type="ORF">GO014_18245</name>
</gene>
<accession>A0A7X3FUF1</accession>
<dbReference type="GO" id="GO:0008081">
    <property type="term" value="F:phosphoric diester hydrolase activity"/>
    <property type="evidence" value="ECO:0007669"/>
    <property type="project" value="UniProtKB-ARBA"/>
</dbReference>
<evidence type="ECO:0000313" key="2">
    <source>
        <dbReference type="EMBL" id="MVT00962.1"/>
    </source>
</evidence>
<dbReference type="InterPro" id="IPR052020">
    <property type="entry name" value="Cyclic_di-GMP/3'3'-cGAMP_PDE"/>
</dbReference>
<dbReference type="PANTHER" id="PTHR45228">
    <property type="entry name" value="CYCLIC DI-GMP PHOSPHODIESTERASE TM_0186-RELATED"/>
    <property type="match status" value="1"/>
</dbReference>